<feature type="compositionally biased region" description="Acidic residues" evidence="2">
    <location>
        <begin position="310"/>
        <end position="323"/>
    </location>
</feature>
<dbReference type="EMBL" id="JAPFFF010000055">
    <property type="protein sequence ID" value="KAK8838437.1"/>
    <property type="molecule type" value="Genomic_DNA"/>
</dbReference>
<dbReference type="PROSITE" id="PS00108">
    <property type="entry name" value="PROTEIN_KINASE_ST"/>
    <property type="match status" value="1"/>
</dbReference>
<evidence type="ECO:0000256" key="1">
    <source>
        <dbReference type="ARBA" id="ARBA00023170"/>
    </source>
</evidence>
<dbReference type="Pfam" id="PF00069">
    <property type="entry name" value="Pkinase"/>
    <property type="match status" value="1"/>
</dbReference>
<dbReference type="InterPro" id="IPR008979">
    <property type="entry name" value="Galactose-bd-like_sf"/>
</dbReference>
<keyword evidence="5" id="KW-1185">Reference proteome</keyword>
<dbReference type="PANTHER" id="PTHR44329:SF214">
    <property type="entry name" value="PROTEIN KINASE DOMAIN-CONTAINING PROTEIN"/>
    <property type="match status" value="1"/>
</dbReference>
<organism evidence="4 5">
    <name type="scientific">Tritrichomonas musculus</name>
    <dbReference type="NCBI Taxonomy" id="1915356"/>
    <lineage>
        <taxon>Eukaryota</taxon>
        <taxon>Metamonada</taxon>
        <taxon>Parabasalia</taxon>
        <taxon>Tritrichomonadida</taxon>
        <taxon>Tritrichomonadidae</taxon>
        <taxon>Tritrichomonas</taxon>
    </lineage>
</organism>
<keyword evidence="1" id="KW-0675">Receptor</keyword>
<evidence type="ECO:0000313" key="4">
    <source>
        <dbReference type="EMBL" id="KAK8838437.1"/>
    </source>
</evidence>
<dbReference type="Proteomes" id="UP001470230">
    <property type="component" value="Unassembled WGS sequence"/>
</dbReference>
<evidence type="ECO:0000313" key="5">
    <source>
        <dbReference type="Proteomes" id="UP001470230"/>
    </source>
</evidence>
<dbReference type="PANTHER" id="PTHR44329">
    <property type="entry name" value="SERINE/THREONINE-PROTEIN KINASE TNNI3K-RELATED"/>
    <property type="match status" value="1"/>
</dbReference>
<feature type="region of interest" description="Disordered" evidence="2">
    <location>
        <begin position="426"/>
        <end position="456"/>
    </location>
</feature>
<reference evidence="4 5" key="1">
    <citation type="submission" date="2024-04" db="EMBL/GenBank/DDBJ databases">
        <title>Tritrichomonas musculus Genome.</title>
        <authorList>
            <person name="Alves-Ferreira E."/>
            <person name="Grigg M."/>
            <person name="Lorenzi H."/>
            <person name="Galac M."/>
        </authorList>
    </citation>
    <scope>NUCLEOTIDE SEQUENCE [LARGE SCALE GENOMIC DNA]</scope>
    <source>
        <strain evidence="4 5">EAF2021</strain>
    </source>
</reference>
<dbReference type="SUPFAM" id="SSF56112">
    <property type="entry name" value="Protein kinase-like (PK-like)"/>
    <property type="match status" value="1"/>
</dbReference>
<feature type="region of interest" description="Disordered" evidence="2">
    <location>
        <begin position="305"/>
        <end position="325"/>
    </location>
</feature>
<accession>A0ABR2GXY9</accession>
<protein>
    <recommendedName>
        <fullName evidence="3">Protein kinase domain-containing protein</fullName>
    </recommendedName>
</protein>
<name>A0ABR2GXY9_9EUKA</name>
<feature type="domain" description="Protein kinase" evidence="3">
    <location>
        <begin position="19"/>
        <end position="295"/>
    </location>
</feature>
<comment type="caution">
    <text evidence="4">The sequence shown here is derived from an EMBL/GenBank/DDBJ whole genome shotgun (WGS) entry which is preliminary data.</text>
</comment>
<dbReference type="Gene3D" id="2.60.120.260">
    <property type="entry name" value="Galactose-binding domain-like"/>
    <property type="match status" value="1"/>
</dbReference>
<dbReference type="InterPro" id="IPR011009">
    <property type="entry name" value="Kinase-like_dom_sf"/>
</dbReference>
<sequence>MSKRAKKIADRYLIDINDYKIIRNINSGGFGIINLVQNKKNGQQYAAKTNLIQNKSQNKLYISREVRILSQIQHSTVIQFKGFSYIDFDGRQNITILMDYMKEGSLANLLDLETKCLCPRNYDNTKRQIILVGIARGMMLLHKRYVIHRDLKPENILLDSDFHPRITDFGLSKFFDPHHSMNQSMADSGTATYMAPEVISSDHFNTKADVYAFGILMYEVIGGKRAYCDLLKGKKKLNEFQLKQRVLKGLRPKIDFPMKKGLQRMIEKCWSEDPKERPTFDEIFKKLSLSNEDYILEFEGNYEEPKIMSDEDDDDEDNEEDEMSGMSRKYCLEDVDTDELLDYVDEIKEEEPTATASSRDDNELRQQVMKMADKISALEKEKKEMIQSFENDKKEMIQKFENQIRNLESKQSREIENLKKRVDSLEKQMNNSEDKNELIQKETKTKDDRHYKSASDKKKESGTIECKYEGDELCGIISYMKKNCGDSLKFSDAGDPSACPTINLFSYDSDHINDVYENQRNGQAEESDGWVEVDFRDRKVNLTSYTIRSCANSKDRYNKPKSWRIAGSNDRSNWDVLDHQVDCSLVNGEYMQHKFDCTNNHKFYRYIRYKQEDSWSSRYPFNIRLTCLELFGSISK</sequence>
<dbReference type="SMART" id="SM00220">
    <property type="entry name" value="S_TKc"/>
    <property type="match status" value="1"/>
</dbReference>
<dbReference type="InterPro" id="IPR000719">
    <property type="entry name" value="Prot_kinase_dom"/>
</dbReference>
<proteinExistence type="predicted"/>
<dbReference type="PRINTS" id="PR00109">
    <property type="entry name" value="TYRKINASE"/>
</dbReference>
<dbReference type="InterPro" id="IPR051681">
    <property type="entry name" value="Ser/Thr_Kinases-Pseudokinases"/>
</dbReference>
<gene>
    <name evidence="4" type="ORF">M9Y10_033064</name>
</gene>
<dbReference type="InterPro" id="IPR001245">
    <property type="entry name" value="Ser-Thr/Tyr_kinase_cat_dom"/>
</dbReference>
<evidence type="ECO:0000259" key="3">
    <source>
        <dbReference type="PROSITE" id="PS50011"/>
    </source>
</evidence>
<dbReference type="InterPro" id="IPR008271">
    <property type="entry name" value="Ser/Thr_kinase_AS"/>
</dbReference>
<dbReference type="SUPFAM" id="SSF49785">
    <property type="entry name" value="Galactose-binding domain-like"/>
    <property type="match status" value="1"/>
</dbReference>
<dbReference type="Gene3D" id="1.10.510.10">
    <property type="entry name" value="Transferase(Phosphotransferase) domain 1"/>
    <property type="match status" value="1"/>
</dbReference>
<dbReference type="PROSITE" id="PS50011">
    <property type="entry name" value="PROTEIN_KINASE_DOM"/>
    <property type="match status" value="1"/>
</dbReference>
<evidence type="ECO:0000256" key="2">
    <source>
        <dbReference type="SAM" id="MobiDB-lite"/>
    </source>
</evidence>